<feature type="transmembrane region" description="Helical" evidence="1">
    <location>
        <begin position="68"/>
        <end position="89"/>
    </location>
</feature>
<dbReference type="GO" id="GO:0000270">
    <property type="term" value="P:peptidoglycan metabolic process"/>
    <property type="evidence" value="ECO:0007669"/>
    <property type="project" value="TreeGrafter"/>
</dbReference>
<dbReference type="KEGG" id="cser:CCO03_08220"/>
<organism evidence="3 4">
    <name type="scientific">Comamonas serinivorans</name>
    <dbReference type="NCBI Taxonomy" id="1082851"/>
    <lineage>
        <taxon>Bacteria</taxon>
        <taxon>Pseudomonadati</taxon>
        <taxon>Pseudomonadota</taxon>
        <taxon>Betaproteobacteria</taxon>
        <taxon>Burkholderiales</taxon>
        <taxon>Comamonadaceae</taxon>
        <taxon>Comamonas</taxon>
    </lineage>
</organism>
<dbReference type="GO" id="GO:0043164">
    <property type="term" value="P:Gram-negative-bacterium-type cell wall biogenesis"/>
    <property type="evidence" value="ECO:0007669"/>
    <property type="project" value="TreeGrafter"/>
</dbReference>
<dbReference type="Proteomes" id="UP000196138">
    <property type="component" value="Chromosome"/>
</dbReference>
<dbReference type="CDD" id="cd06259">
    <property type="entry name" value="YdcF-like"/>
    <property type="match status" value="1"/>
</dbReference>
<feature type="transmembrane region" description="Helical" evidence="1">
    <location>
        <begin position="34"/>
        <end position="56"/>
    </location>
</feature>
<evidence type="ECO:0000259" key="2">
    <source>
        <dbReference type="Pfam" id="PF02698"/>
    </source>
</evidence>
<dbReference type="InterPro" id="IPR051599">
    <property type="entry name" value="Cell_Envelope_Assoc"/>
</dbReference>
<gene>
    <name evidence="3" type="ORF">CCO03_08220</name>
</gene>
<evidence type="ECO:0000256" key="1">
    <source>
        <dbReference type="SAM" id="Phobius"/>
    </source>
</evidence>
<dbReference type="Gene3D" id="3.40.50.620">
    <property type="entry name" value="HUPs"/>
    <property type="match status" value="1"/>
</dbReference>
<dbReference type="GO" id="GO:0005886">
    <property type="term" value="C:plasma membrane"/>
    <property type="evidence" value="ECO:0007669"/>
    <property type="project" value="TreeGrafter"/>
</dbReference>
<dbReference type="InterPro" id="IPR003848">
    <property type="entry name" value="DUF218"/>
</dbReference>
<reference evidence="3 4" key="1">
    <citation type="submission" date="2017-05" db="EMBL/GenBank/DDBJ databases">
        <authorList>
            <person name="Song R."/>
            <person name="Chenine A.L."/>
            <person name="Ruprecht R.M."/>
        </authorList>
    </citation>
    <scope>NUCLEOTIDE SEQUENCE [LARGE SCALE GENOMIC DNA]</scope>
    <source>
        <strain evidence="3 4">DSM 26136</strain>
    </source>
</reference>
<keyword evidence="1" id="KW-0812">Transmembrane</keyword>
<name>A0A1Y0ETU1_9BURK</name>
<dbReference type="Pfam" id="PF02698">
    <property type="entry name" value="DUF218"/>
    <property type="match status" value="1"/>
</dbReference>
<keyword evidence="1" id="KW-1133">Transmembrane helix</keyword>
<evidence type="ECO:0000313" key="3">
    <source>
        <dbReference type="EMBL" id="ARU06739.1"/>
    </source>
</evidence>
<dbReference type="InterPro" id="IPR014729">
    <property type="entry name" value="Rossmann-like_a/b/a_fold"/>
</dbReference>
<keyword evidence="4" id="KW-1185">Reference proteome</keyword>
<dbReference type="PANTHER" id="PTHR30336">
    <property type="entry name" value="INNER MEMBRANE PROTEIN, PROBABLE PERMEASE"/>
    <property type="match status" value="1"/>
</dbReference>
<dbReference type="OrthoDB" id="9782395at2"/>
<feature type="domain" description="DUF218" evidence="2">
    <location>
        <begin position="108"/>
        <end position="252"/>
    </location>
</feature>
<dbReference type="PANTHER" id="PTHR30336:SF4">
    <property type="entry name" value="ENVELOPE BIOGENESIS FACTOR ELYC"/>
    <property type="match status" value="1"/>
</dbReference>
<proteinExistence type="predicted"/>
<protein>
    <recommendedName>
        <fullName evidence="2">DUF218 domain-containing protein</fullName>
    </recommendedName>
</protein>
<keyword evidence="1" id="KW-0472">Membrane</keyword>
<evidence type="ECO:0000313" key="4">
    <source>
        <dbReference type="Proteomes" id="UP000196138"/>
    </source>
</evidence>
<dbReference type="AlphaFoldDB" id="A0A1Y0ETU1"/>
<accession>A0A1Y0ETU1</accession>
<sequence length="263" mass="28243">MRAWPPSSWLLAAVGSVLALDGLALLLFKGMASLGVTLPLGIGVALLVFVVWRPAVQTWMRASRWRRVVWQLALAAAVLWLLSLAVFFVRLAQLPHGAQAVAQLAPHAIIVLGSSTPQGQPSPALQARLDLAHELAQRFPQAVVAVSGGVDFGETVSEGQVMGDYLRAQGLPAARIVQEEASTSTDLNLKLSQPLLAARGVAVTDAVVVVTSDFHTARAQAIAQRQGWQQVQTVGAPTPLYLRYNAWLREYFAQASSRLLGEM</sequence>
<dbReference type="EMBL" id="CP021455">
    <property type="protein sequence ID" value="ARU06739.1"/>
    <property type="molecule type" value="Genomic_DNA"/>
</dbReference>